<dbReference type="InterPro" id="IPR050468">
    <property type="entry name" value="Cuticle_Struct_Prot"/>
</dbReference>
<dbReference type="GO" id="GO:0062129">
    <property type="term" value="C:chitin-based extracellular matrix"/>
    <property type="evidence" value="ECO:0007669"/>
    <property type="project" value="TreeGrafter"/>
</dbReference>
<keyword evidence="5" id="KW-1185">Reference proteome</keyword>
<protein>
    <submittedName>
        <fullName evidence="4">Insect cuticle protein</fullName>
    </submittedName>
</protein>
<dbReference type="PANTHER" id="PTHR10380">
    <property type="entry name" value="CUTICLE PROTEIN"/>
    <property type="match status" value="1"/>
</dbReference>
<organism evidence="4 5">
    <name type="scientific">Popillia japonica</name>
    <name type="common">Japanese beetle</name>
    <dbReference type="NCBI Taxonomy" id="7064"/>
    <lineage>
        <taxon>Eukaryota</taxon>
        <taxon>Metazoa</taxon>
        <taxon>Ecdysozoa</taxon>
        <taxon>Arthropoda</taxon>
        <taxon>Hexapoda</taxon>
        <taxon>Insecta</taxon>
        <taxon>Pterygota</taxon>
        <taxon>Neoptera</taxon>
        <taxon>Endopterygota</taxon>
        <taxon>Coleoptera</taxon>
        <taxon>Polyphaga</taxon>
        <taxon>Scarabaeiformia</taxon>
        <taxon>Scarabaeidae</taxon>
        <taxon>Rutelinae</taxon>
        <taxon>Popillia</taxon>
    </lineage>
</organism>
<keyword evidence="3" id="KW-0732">Signal</keyword>
<evidence type="ECO:0000313" key="5">
    <source>
        <dbReference type="Proteomes" id="UP001458880"/>
    </source>
</evidence>
<dbReference type="PROSITE" id="PS51155">
    <property type="entry name" value="CHIT_BIND_RR_2"/>
    <property type="match status" value="1"/>
</dbReference>
<dbReference type="PRINTS" id="PR00947">
    <property type="entry name" value="CUTICLE"/>
</dbReference>
<dbReference type="GO" id="GO:0008010">
    <property type="term" value="F:structural constituent of chitin-based larval cuticle"/>
    <property type="evidence" value="ECO:0007669"/>
    <property type="project" value="TreeGrafter"/>
</dbReference>
<sequence length="104" mass="11072">MKLVIAFAAIVTVAYAASISNDRDAVILKSSFDNIGLEGYNYEYETSNGISAQEQAQVQNAGRENEAIAARGQFSYTGPDGVVYSVSYIADENGFQPSGAHLPS</sequence>
<dbReference type="EMBL" id="JASPKY010000155">
    <property type="protein sequence ID" value="KAK9729937.1"/>
    <property type="molecule type" value="Genomic_DNA"/>
</dbReference>
<evidence type="ECO:0000256" key="2">
    <source>
        <dbReference type="PROSITE-ProRule" id="PRU00497"/>
    </source>
</evidence>
<evidence type="ECO:0000313" key="4">
    <source>
        <dbReference type="EMBL" id="KAK9729937.1"/>
    </source>
</evidence>
<reference evidence="4 5" key="1">
    <citation type="journal article" date="2024" name="BMC Genomics">
        <title>De novo assembly and annotation of Popillia japonica's genome with initial clues to its potential as an invasive pest.</title>
        <authorList>
            <person name="Cucini C."/>
            <person name="Boschi S."/>
            <person name="Funari R."/>
            <person name="Cardaioli E."/>
            <person name="Iannotti N."/>
            <person name="Marturano G."/>
            <person name="Paoli F."/>
            <person name="Bruttini M."/>
            <person name="Carapelli A."/>
            <person name="Frati F."/>
            <person name="Nardi F."/>
        </authorList>
    </citation>
    <scope>NUCLEOTIDE SEQUENCE [LARGE SCALE GENOMIC DNA]</scope>
    <source>
        <strain evidence="4">DMR45628</strain>
    </source>
</reference>
<dbReference type="Proteomes" id="UP001458880">
    <property type="component" value="Unassembled WGS sequence"/>
</dbReference>
<gene>
    <name evidence="4" type="ORF">QE152_g15646</name>
</gene>
<dbReference type="PANTHER" id="PTHR10380:SF218">
    <property type="entry name" value="ADULT CUTICLE PROTEIN 65AA-RELATED"/>
    <property type="match status" value="1"/>
</dbReference>
<dbReference type="InterPro" id="IPR031311">
    <property type="entry name" value="CHIT_BIND_RR_consensus"/>
</dbReference>
<dbReference type="InterPro" id="IPR000618">
    <property type="entry name" value="Insect_cuticle"/>
</dbReference>
<dbReference type="AlphaFoldDB" id="A0AAW1L8Y1"/>
<keyword evidence="1 2" id="KW-0193">Cuticle</keyword>
<evidence type="ECO:0000256" key="3">
    <source>
        <dbReference type="SAM" id="SignalP"/>
    </source>
</evidence>
<comment type="caution">
    <text evidence="4">The sequence shown here is derived from an EMBL/GenBank/DDBJ whole genome shotgun (WGS) entry which is preliminary data.</text>
</comment>
<feature type="chain" id="PRO_5043519815" evidence="3">
    <location>
        <begin position="17"/>
        <end position="104"/>
    </location>
</feature>
<proteinExistence type="predicted"/>
<evidence type="ECO:0000256" key="1">
    <source>
        <dbReference type="ARBA" id="ARBA00022460"/>
    </source>
</evidence>
<dbReference type="PROSITE" id="PS00233">
    <property type="entry name" value="CHIT_BIND_RR_1"/>
    <property type="match status" value="1"/>
</dbReference>
<feature type="signal peptide" evidence="3">
    <location>
        <begin position="1"/>
        <end position="16"/>
    </location>
</feature>
<dbReference type="Pfam" id="PF00379">
    <property type="entry name" value="Chitin_bind_4"/>
    <property type="match status" value="1"/>
</dbReference>
<name>A0AAW1L8Y1_POPJA</name>
<accession>A0AAW1L8Y1</accession>